<keyword evidence="2" id="KW-0812">Transmembrane</keyword>
<dbReference type="AlphaFoldDB" id="A0ABD5RYQ6"/>
<sequence length="81" mass="8958">MTDDRRVRPDGYGDEDDEETPLEQVVAGVVIATIFLVGFGLLALGFPWFWVAFPVGFAGVLPAAIGLVRWYESRRESEGAR</sequence>
<dbReference type="Proteomes" id="UP001596328">
    <property type="component" value="Unassembled WGS sequence"/>
</dbReference>
<gene>
    <name evidence="3" type="ORF">ACFQE1_08575</name>
</gene>
<keyword evidence="2" id="KW-0472">Membrane</keyword>
<feature type="non-terminal residue" evidence="3">
    <location>
        <position position="81"/>
    </location>
</feature>
<dbReference type="EMBL" id="JBHSWU010000180">
    <property type="protein sequence ID" value="MFC6724426.1"/>
    <property type="molecule type" value="Genomic_DNA"/>
</dbReference>
<name>A0ABD5RYQ6_9EURY</name>
<accession>A0ABD5RYQ6</accession>
<evidence type="ECO:0000256" key="2">
    <source>
        <dbReference type="SAM" id="Phobius"/>
    </source>
</evidence>
<feature type="transmembrane region" description="Helical" evidence="2">
    <location>
        <begin position="21"/>
        <end position="42"/>
    </location>
</feature>
<keyword evidence="2" id="KW-1133">Transmembrane helix</keyword>
<proteinExistence type="predicted"/>
<organism evidence="3 4">
    <name type="scientific">Halobium palmae</name>
    <dbReference type="NCBI Taxonomy" id="1776492"/>
    <lineage>
        <taxon>Archaea</taxon>
        <taxon>Methanobacteriati</taxon>
        <taxon>Methanobacteriota</taxon>
        <taxon>Stenosarchaea group</taxon>
        <taxon>Halobacteria</taxon>
        <taxon>Halobacteriales</taxon>
        <taxon>Haloferacaceae</taxon>
        <taxon>Halobium</taxon>
    </lineage>
</organism>
<feature type="transmembrane region" description="Helical" evidence="2">
    <location>
        <begin position="48"/>
        <end position="71"/>
    </location>
</feature>
<reference evidence="3 4" key="1">
    <citation type="journal article" date="2019" name="Int. J. Syst. Evol. Microbiol.">
        <title>The Global Catalogue of Microorganisms (GCM) 10K type strain sequencing project: providing services to taxonomists for standard genome sequencing and annotation.</title>
        <authorList>
            <consortium name="The Broad Institute Genomics Platform"/>
            <consortium name="The Broad Institute Genome Sequencing Center for Infectious Disease"/>
            <person name="Wu L."/>
            <person name="Ma J."/>
        </authorList>
    </citation>
    <scope>NUCLEOTIDE SEQUENCE [LARGE SCALE GENOMIC DNA]</scope>
    <source>
        <strain evidence="3 4">NBRC 111368</strain>
    </source>
</reference>
<evidence type="ECO:0000313" key="3">
    <source>
        <dbReference type="EMBL" id="MFC6724426.1"/>
    </source>
</evidence>
<keyword evidence="4" id="KW-1185">Reference proteome</keyword>
<evidence type="ECO:0000313" key="4">
    <source>
        <dbReference type="Proteomes" id="UP001596328"/>
    </source>
</evidence>
<feature type="region of interest" description="Disordered" evidence="1">
    <location>
        <begin position="1"/>
        <end position="20"/>
    </location>
</feature>
<protein>
    <submittedName>
        <fullName evidence="3">SHOCT domain-containing protein</fullName>
    </submittedName>
</protein>
<comment type="caution">
    <text evidence="3">The sequence shown here is derived from an EMBL/GenBank/DDBJ whole genome shotgun (WGS) entry which is preliminary data.</text>
</comment>
<feature type="compositionally biased region" description="Basic and acidic residues" evidence="1">
    <location>
        <begin position="1"/>
        <end position="11"/>
    </location>
</feature>
<evidence type="ECO:0000256" key="1">
    <source>
        <dbReference type="SAM" id="MobiDB-lite"/>
    </source>
</evidence>